<organism evidence="2 3">
    <name type="scientific">Prauserella flavalba</name>
    <dbReference type="NCBI Taxonomy" id="1477506"/>
    <lineage>
        <taxon>Bacteria</taxon>
        <taxon>Bacillati</taxon>
        <taxon>Actinomycetota</taxon>
        <taxon>Actinomycetes</taxon>
        <taxon>Pseudonocardiales</taxon>
        <taxon>Pseudonocardiaceae</taxon>
        <taxon>Prauserella</taxon>
    </lineage>
</organism>
<evidence type="ECO:0000313" key="2">
    <source>
        <dbReference type="EMBL" id="PXY36134.1"/>
    </source>
</evidence>
<dbReference type="Pfam" id="PF13601">
    <property type="entry name" value="HTH_34"/>
    <property type="match status" value="1"/>
</dbReference>
<dbReference type="Gene3D" id="1.10.10.10">
    <property type="entry name" value="Winged helix-like DNA-binding domain superfamily/Winged helix DNA-binding domain"/>
    <property type="match status" value="1"/>
</dbReference>
<feature type="domain" description="Winged helix DNA-binding" evidence="1">
    <location>
        <begin position="19"/>
        <end position="61"/>
    </location>
</feature>
<dbReference type="AlphaFoldDB" id="A0A318LRV7"/>
<dbReference type="EMBL" id="MASU01000005">
    <property type="protein sequence ID" value="PXY36134.1"/>
    <property type="molecule type" value="Genomic_DNA"/>
</dbReference>
<evidence type="ECO:0000313" key="3">
    <source>
        <dbReference type="Proteomes" id="UP000247892"/>
    </source>
</evidence>
<sequence>MIHARLSIMAALAAADQGTLENAGYVLIEKGFVGMRPRTWLTITRPGREAFDADLAALRRVLDHDRSR</sequence>
<keyword evidence="3" id="KW-1185">Reference proteome</keyword>
<dbReference type="InterPro" id="IPR036388">
    <property type="entry name" value="WH-like_DNA-bd_sf"/>
</dbReference>
<reference evidence="2 3" key="1">
    <citation type="submission" date="2016-07" db="EMBL/GenBank/DDBJ databases">
        <title>Draft genome sequence of Prauserella sp. YIM 121212, isolated from alkaline soil.</title>
        <authorList>
            <person name="Ruckert C."/>
            <person name="Albersmeier A."/>
            <person name="Jiang C.-L."/>
            <person name="Jiang Y."/>
            <person name="Kalinowski J."/>
            <person name="Schneider O."/>
            <person name="Winkler A."/>
            <person name="Zotchev S.B."/>
        </authorList>
    </citation>
    <scope>NUCLEOTIDE SEQUENCE [LARGE SCALE GENOMIC DNA]</scope>
    <source>
        <strain evidence="2 3">YIM 121212</strain>
    </source>
</reference>
<gene>
    <name evidence="2" type="ORF">BA062_11895</name>
</gene>
<protein>
    <recommendedName>
        <fullName evidence="1">Winged helix DNA-binding domain-containing protein</fullName>
    </recommendedName>
</protein>
<name>A0A318LRV7_9PSEU</name>
<comment type="caution">
    <text evidence="2">The sequence shown here is derived from an EMBL/GenBank/DDBJ whole genome shotgun (WGS) entry which is preliminary data.</text>
</comment>
<proteinExistence type="predicted"/>
<evidence type="ECO:0000259" key="1">
    <source>
        <dbReference type="Pfam" id="PF13601"/>
    </source>
</evidence>
<dbReference type="Proteomes" id="UP000247892">
    <property type="component" value="Unassembled WGS sequence"/>
</dbReference>
<dbReference type="InterPro" id="IPR027395">
    <property type="entry name" value="WH_DNA-bd_dom"/>
</dbReference>
<dbReference type="RefSeq" id="WP_245959788.1">
    <property type="nucleotide sequence ID" value="NZ_JBHVKT010000012.1"/>
</dbReference>
<accession>A0A318LRV7</accession>